<dbReference type="EMBL" id="LN907858">
    <property type="protein sequence ID" value="CUU40131.1"/>
    <property type="molecule type" value="Genomic_DNA"/>
</dbReference>
<dbReference type="GeneID" id="78151444"/>
<sequence length="227" mass="25384">MGEILSSMINWIVELVGTLGYAGIFIMMFLESSFFPFPSEVVMIPAGYLVYTGEMNAFIAVICGVGGSLAGALFNYYLALKLGREFLIRYGKYVFFTEETMQKVEIFFKKHGHISTFVGRLITIVRQYISLPAGLARMNLAKFCLYTSLGAGIWVIILTIIGYYAGAFFTQMSLDSIIQAFTSSNPSAEQLELKSLVKQAGLWVFGFVLVGVVGYLYYYRYTQKSKS</sequence>
<evidence type="ECO:0000313" key="8">
    <source>
        <dbReference type="EMBL" id="CUU40131.1"/>
    </source>
</evidence>
<evidence type="ECO:0000313" key="10">
    <source>
        <dbReference type="Proteomes" id="UP000029925"/>
    </source>
</evidence>
<name>A0A099UF88_9HELI</name>
<dbReference type="Proteomes" id="UP000029925">
    <property type="component" value="Unassembled WGS sequence"/>
</dbReference>
<keyword evidence="3 6" id="KW-0812">Transmembrane</keyword>
<evidence type="ECO:0000313" key="9">
    <source>
        <dbReference type="EMBL" id="TLD78614.1"/>
    </source>
</evidence>
<gene>
    <name evidence="8" type="ORF">BN2458_PEG1246</name>
    <name evidence="9" type="ORF">LS75_004690</name>
</gene>
<dbReference type="AlphaFoldDB" id="A0A099UF88"/>
<comment type="subcellular location">
    <subcellularLocation>
        <location evidence="1">Cell membrane</location>
        <topology evidence="1">Multi-pass membrane protein</topology>
    </subcellularLocation>
</comment>
<evidence type="ECO:0000256" key="5">
    <source>
        <dbReference type="ARBA" id="ARBA00023136"/>
    </source>
</evidence>
<keyword evidence="4 6" id="KW-1133">Transmembrane helix</keyword>
<dbReference type="InterPro" id="IPR051311">
    <property type="entry name" value="DedA_domain"/>
</dbReference>
<evidence type="ECO:0000256" key="4">
    <source>
        <dbReference type="ARBA" id="ARBA00022989"/>
    </source>
</evidence>
<feature type="domain" description="VTT" evidence="7">
    <location>
        <begin position="37"/>
        <end position="163"/>
    </location>
</feature>
<feature type="transmembrane region" description="Helical" evidence="6">
    <location>
        <begin position="143"/>
        <end position="165"/>
    </location>
</feature>
<keyword evidence="5 6" id="KW-0472">Membrane</keyword>
<reference evidence="11" key="2">
    <citation type="submission" date="2015-11" db="EMBL/GenBank/DDBJ databases">
        <authorList>
            <person name="Anvar S.Y."/>
        </authorList>
    </citation>
    <scope>NUCLEOTIDE SEQUENCE [LARGE SCALE GENOMIC DNA]</scope>
</reference>
<evidence type="ECO:0000256" key="3">
    <source>
        <dbReference type="ARBA" id="ARBA00022692"/>
    </source>
</evidence>
<dbReference type="PANTHER" id="PTHR42709:SF6">
    <property type="entry name" value="UNDECAPRENYL PHOSPHATE TRANSPORTER A"/>
    <property type="match status" value="1"/>
</dbReference>
<dbReference type="PANTHER" id="PTHR42709">
    <property type="entry name" value="ALKALINE PHOSPHATASE LIKE PROTEIN"/>
    <property type="match status" value="1"/>
</dbReference>
<keyword evidence="2" id="KW-1003">Cell membrane</keyword>
<dbReference type="RefSeq" id="WP_034326046.1">
    <property type="nucleotide sequence ID" value="NZ_CALCDF010000015.1"/>
</dbReference>
<feature type="transmembrane region" description="Helical" evidence="6">
    <location>
        <begin position="200"/>
        <end position="219"/>
    </location>
</feature>
<proteinExistence type="predicted"/>
<organism evidence="8 11">
    <name type="scientific">Helicobacter typhlonius</name>
    <dbReference type="NCBI Taxonomy" id="76936"/>
    <lineage>
        <taxon>Bacteria</taxon>
        <taxon>Pseudomonadati</taxon>
        <taxon>Campylobacterota</taxon>
        <taxon>Epsilonproteobacteria</taxon>
        <taxon>Campylobacterales</taxon>
        <taxon>Helicobacteraceae</taxon>
        <taxon>Helicobacter</taxon>
    </lineage>
</organism>
<keyword evidence="10" id="KW-1185">Reference proteome</keyword>
<dbReference type="InterPro" id="IPR032816">
    <property type="entry name" value="VTT_dom"/>
</dbReference>
<reference evidence="8" key="3">
    <citation type="submission" date="2015-11" db="EMBL/GenBank/DDBJ databases">
        <authorList>
            <person name="Zhang Y."/>
            <person name="Guo Z."/>
        </authorList>
    </citation>
    <scope>NUCLEOTIDE SEQUENCE</scope>
    <source>
        <strain evidence="8">1</strain>
    </source>
</reference>
<feature type="transmembrane region" description="Helical" evidence="6">
    <location>
        <begin position="57"/>
        <end position="79"/>
    </location>
</feature>
<dbReference type="GO" id="GO:0005886">
    <property type="term" value="C:plasma membrane"/>
    <property type="evidence" value="ECO:0007669"/>
    <property type="project" value="UniProtKB-SubCell"/>
</dbReference>
<evidence type="ECO:0000256" key="6">
    <source>
        <dbReference type="SAM" id="Phobius"/>
    </source>
</evidence>
<dbReference type="PATRIC" id="fig|76936.10.peg.1217"/>
<evidence type="ECO:0000256" key="2">
    <source>
        <dbReference type="ARBA" id="ARBA00022475"/>
    </source>
</evidence>
<evidence type="ECO:0000259" key="7">
    <source>
        <dbReference type="Pfam" id="PF09335"/>
    </source>
</evidence>
<dbReference type="STRING" id="76936.BN2458_PEG1246"/>
<protein>
    <submittedName>
        <fullName evidence="9">DedA family protein</fullName>
    </submittedName>
    <submittedName>
        <fullName evidence="8">DedA protein</fullName>
    </submittedName>
</protein>
<dbReference type="OrthoDB" id="9813426at2"/>
<evidence type="ECO:0000313" key="11">
    <source>
        <dbReference type="Proteomes" id="UP000064525"/>
    </source>
</evidence>
<reference evidence="9 10" key="1">
    <citation type="journal article" date="2014" name="Genome Announc.">
        <title>Draft genome sequences of eight enterohepatic helicobacter species isolated from both laboratory and wild rodents.</title>
        <authorList>
            <person name="Sheh A."/>
            <person name="Shen Z."/>
            <person name="Fox J.G."/>
        </authorList>
    </citation>
    <scope>NUCLEOTIDE SEQUENCE [LARGE SCALE GENOMIC DNA]</scope>
    <source>
        <strain evidence="9 10">MIT 98-6810</strain>
    </source>
</reference>
<dbReference type="KEGG" id="hty:BN2458_PEG1246"/>
<dbReference type="Proteomes" id="UP000064525">
    <property type="component" value="Chromosome I"/>
</dbReference>
<dbReference type="Pfam" id="PF09335">
    <property type="entry name" value="VTT_dom"/>
    <property type="match status" value="1"/>
</dbReference>
<dbReference type="EMBL" id="JRPF02000004">
    <property type="protein sequence ID" value="TLD78614.1"/>
    <property type="molecule type" value="Genomic_DNA"/>
</dbReference>
<accession>A0A099UF88</accession>
<feature type="transmembrane region" description="Helical" evidence="6">
    <location>
        <begin position="12"/>
        <end position="37"/>
    </location>
</feature>
<evidence type="ECO:0000256" key="1">
    <source>
        <dbReference type="ARBA" id="ARBA00004651"/>
    </source>
</evidence>